<feature type="compositionally biased region" description="Polar residues" evidence="1">
    <location>
        <begin position="239"/>
        <end position="252"/>
    </location>
</feature>
<name>A0A1A8WN23_PLAOA</name>
<accession>A0A1A8WN23</accession>
<evidence type="ECO:0008006" key="4">
    <source>
        <dbReference type="Google" id="ProtNLM"/>
    </source>
</evidence>
<protein>
    <recommendedName>
        <fullName evidence="4">STP1 protein</fullName>
    </recommendedName>
</protein>
<feature type="region of interest" description="Disordered" evidence="1">
    <location>
        <begin position="202"/>
        <end position="284"/>
    </location>
</feature>
<evidence type="ECO:0000313" key="3">
    <source>
        <dbReference type="Proteomes" id="UP000078560"/>
    </source>
</evidence>
<reference evidence="3" key="1">
    <citation type="submission" date="2016-05" db="EMBL/GenBank/DDBJ databases">
        <authorList>
            <person name="Naeem Raeece"/>
        </authorList>
    </citation>
    <scope>NUCLEOTIDE SEQUENCE [LARGE SCALE GENOMIC DNA]</scope>
</reference>
<feature type="compositionally biased region" description="Polar residues" evidence="1">
    <location>
        <begin position="269"/>
        <end position="279"/>
    </location>
</feature>
<sequence length="454" mass="52546">MNKYNCNKIKDASKKVTNDIFIRYKTPILDGAIKLINEFKKDNDDGVHYKKLCEELLKYVKVQKRCLREEVSKEGKSLTAREWNKIVNALYITLNSQKIKSLCYLEKDNEETKKKEVLNIHEVFRDFCIEKKVRLQNISDMNFEQCNEYMSWLNGKKMHLKSIDPNYEYIEEYQEYFNIHNNCNYPWLVSNTLDVTCSQITRTRGKEKGARKSLGDSSQTASPVLPDSTADSKKDIPLSSPTFSQNAVPTSDKSTRTGPEKAPAKITPSPDTINSGSSSESRRNDVFLSGTPVMEYHPVSQHSTVFKPTLDYNDPDVKTFLYSLRTNLDGQKITHDIHDEFKRKPVNISNQFRTHIEGKPIKSSISESYKLIPRKLLYKEIFLPHVLSKQRFDPPTPRSQQIPASILYSQRFPKTFPYAVNYLPKHKFMKSQEPFSRNLSPFPVITSGTIKNYY</sequence>
<dbReference type="AlphaFoldDB" id="A0A1A8WN23"/>
<gene>
    <name evidence="2" type="ORF">POVCU2_0082710</name>
</gene>
<feature type="compositionally biased region" description="Basic and acidic residues" evidence="1">
    <location>
        <begin position="253"/>
        <end position="263"/>
    </location>
</feature>
<organism evidence="2 3">
    <name type="scientific">Plasmodium ovale curtisi</name>
    <dbReference type="NCBI Taxonomy" id="864141"/>
    <lineage>
        <taxon>Eukaryota</taxon>
        <taxon>Sar</taxon>
        <taxon>Alveolata</taxon>
        <taxon>Apicomplexa</taxon>
        <taxon>Aconoidasida</taxon>
        <taxon>Haemosporida</taxon>
        <taxon>Plasmodiidae</taxon>
        <taxon>Plasmodium</taxon>
        <taxon>Plasmodium (Plasmodium)</taxon>
    </lineage>
</organism>
<dbReference type="Proteomes" id="UP000078560">
    <property type="component" value="Unassembled WGS sequence"/>
</dbReference>
<dbReference type="EMBL" id="FLQU01001588">
    <property type="protein sequence ID" value="SBS93644.1"/>
    <property type="molecule type" value="Genomic_DNA"/>
</dbReference>
<evidence type="ECO:0000256" key="1">
    <source>
        <dbReference type="SAM" id="MobiDB-lite"/>
    </source>
</evidence>
<evidence type="ECO:0000313" key="2">
    <source>
        <dbReference type="EMBL" id="SBS93644.1"/>
    </source>
</evidence>
<proteinExistence type="predicted"/>
<feature type="compositionally biased region" description="Basic and acidic residues" evidence="1">
    <location>
        <begin position="204"/>
        <end position="214"/>
    </location>
</feature>